<feature type="binding site" evidence="7">
    <location>
        <begin position="46"/>
        <end position="50"/>
    </location>
    <ligand>
        <name>substrate</name>
    </ligand>
</feature>
<dbReference type="GO" id="GO:0004833">
    <property type="term" value="F:L-tryptophan 2,3-dioxygenase activity"/>
    <property type="evidence" value="ECO:0007669"/>
    <property type="project" value="UniProtKB-EC"/>
</dbReference>
<comment type="subunit">
    <text evidence="7">Homotetramer.</text>
</comment>
<keyword evidence="9" id="KW-1185">Reference proteome</keyword>
<dbReference type="EMBL" id="CP129013">
    <property type="protein sequence ID" value="WLR43022.1"/>
    <property type="molecule type" value="Genomic_DNA"/>
</dbReference>
<dbReference type="NCBIfam" id="TIGR03036">
    <property type="entry name" value="trp_2_3_diox"/>
    <property type="match status" value="1"/>
</dbReference>
<evidence type="ECO:0000256" key="1">
    <source>
        <dbReference type="ARBA" id="ARBA00022617"/>
    </source>
</evidence>
<evidence type="ECO:0000313" key="9">
    <source>
        <dbReference type="Proteomes" id="UP001197974"/>
    </source>
</evidence>
<comment type="cofactor">
    <cofactor evidence="7">
        <name>heme</name>
        <dbReference type="ChEBI" id="CHEBI:30413"/>
    </cofactor>
    <text evidence="7">Binds 1 heme group per subunit.</text>
</comment>
<dbReference type="InterPro" id="IPR017485">
    <property type="entry name" value="Trp_2-3-dOase_bac"/>
</dbReference>
<proteinExistence type="inferred from homology"/>
<dbReference type="Proteomes" id="UP001197974">
    <property type="component" value="Chromosome"/>
</dbReference>
<dbReference type="Pfam" id="PF03301">
    <property type="entry name" value="Trp_dioxygenase"/>
    <property type="match status" value="2"/>
</dbReference>
<dbReference type="Gene3D" id="1.20.58.480">
    <property type="match status" value="1"/>
</dbReference>
<keyword evidence="4 7" id="KW-0560">Oxidoreductase</keyword>
<keyword evidence="5 7" id="KW-0408">Iron</keyword>
<comment type="function">
    <text evidence="7">Heme-dependent dioxygenase that catalyzes the oxidative cleavage of the L-tryptophan (L-Trp) pyrrole ring and converts L-tryptophan to N-formyl-L-kynurenine. Catalyzes the oxidative cleavage of the indole moiety.</text>
</comment>
<feature type="binding site" evidence="7">
    <location>
        <position position="249"/>
    </location>
    <ligand>
        <name>substrate</name>
    </ligand>
</feature>
<comment type="similarity">
    <text evidence="7">Belongs to the tryptophan 2,3-dioxygenase family.</text>
</comment>
<evidence type="ECO:0000256" key="7">
    <source>
        <dbReference type="HAMAP-Rule" id="MF_01972"/>
    </source>
</evidence>
<feature type="binding site" description="axial binding residue" evidence="7">
    <location>
        <position position="235"/>
    </location>
    <ligand>
        <name>heme</name>
        <dbReference type="ChEBI" id="CHEBI:30413"/>
    </ligand>
    <ligandPart>
        <name>Fe</name>
        <dbReference type="ChEBI" id="CHEBI:18248"/>
    </ligandPart>
</feature>
<dbReference type="InterPro" id="IPR037217">
    <property type="entry name" value="Trp/Indoleamine_2_3_dOase-like"/>
</dbReference>
<feature type="binding site" evidence="7">
    <location>
        <position position="108"/>
    </location>
    <ligand>
        <name>substrate</name>
    </ligand>
</feature>
<gene>
    <name evidence="7 8" type="primary">kynA</name>
    <name evidence="8" type="ORF">LC087_02035</name>
</gene>
<dbReference type="SUPFAM" id="SSF140959">
    <property type="entry name" value="Indolic compounds 2,3-dioxygenase-like"/>
    <property type="match status" value="1"/>
</dbReference>
<organism evidence="8 9">
    <name type="scientific">Bacillus carboniphilus</name>
    <dbReference type="NCBI Taxonomy" id="86663"/>
    <lineage>
        <taxon>Bacteria</taxon>
        <taxon>Bacillati</taxon>
        <taxon>Bacillota</taxon>
        <taxon>Bacilli</taxon>
        <taxon>Bacillales</taxon>
        <taxon>Bacillaceae</taxon>
        <taxon>Bacillus</taxon>
    </lineage>
</organism>
<sequence length="277" mass="32523">MTKSNELGENIQTDFTEKMTYSDYLQLDRLLSSQTRLSNHHDEMLFIIIHQVSELWMKLILHELQASILALQQKNFATSLKILSRVSKIQSQIIESWDVLTTLTPSEYTQFRDKLGNASGFQSYQYRMIEFTLGYKPSHILDIYKDDQSIFSILSQAFNSPSIYDVTIQLLNSYDFPIDKHILSRDYSNTYEKNESVESAWLQVYKETNKYWDLYELGEKLVDLEDCIQQWKFRHMKTVERIIGFKTGTGGSSGVSYLKKVIDQRYFPELHSIRTIL</sequence>
<dbReference type="HAMAP" id="MF_01972">
    <property type="entry name" value="T23O"/>
    <property type="match status" value="1"/>
</dbReference>
<dbReference type="EC" id="1.13.11.11" evidence="7"/>
<evidence type="ECO:0000256" key="6">
    <source>
        <dbReference type="ARBA" id="ARBA00023079"/>
    </source>
</evidence>
<keyword evidence="3 7" id="KW-0223">Dioxygenase</keyword>
<dbReference type="InterPro" id="IPR004981">
    <property type="entry name" value="Trp_2_3_dOase"/>
</dbReference>
<protein>
    <recommendedName>
        <fullName evidence="7">Tryptophan 2,3-dioxygenase</fullName>
        <shortName evidence="7">TDO</shortName>
        <ecNumber evidence="7">1.13.11.11</ecNumber>
    </recommendedName>
    <alternativeName>
        <fullName evidence="7">Tryptamin 2,3-dioxygenase</fullName>
    </alternativeName>
    <alternativeName>
        <fullName evidence="7">Tryptophan oxygenase</fullName>
        <shortName evidence="7">TO</shortName>
        <shortName evidence="7">TRPO</shortName>
    </alternativeName>
    <alternativeName>
        <fullName evidence="7">Tryptophan pyrrolase</fullName>
    </alternativeName>
    <alternativeName>
        <fullName evidence="7">Tryptophanase</fullName>
    </alternativeName>
</protein>
<evidence type="ECO:0000313" key="8">
    <source>
        <dbReference type="EMBL" id="WLR43022.1"/>
    </source>
</evidence>
<keyword evidence="2 7" id="KW-0479">Metal-binding</keyword>
<name>A0ABY9JWZ2_9BACI</name>
<evidence type="ECO:0000256" key="4">
    <source>
        <dbReference type="ARBA" id="ARBA00023002"/>
    </source>
</evidence>
<evidence type="ECO:0000256" key="2">
    <source>
        <dbReference type="ARBA" id="ARBA00022723"/>
    </source>
</evidence>
<dbReference type="RefSeq" id="WP_226538840.1">
    <property type="nucleotide sequence ID" value="NZ_CP129013.1"/>
</dbReference>
<dbReference type="PANTHER" id="PTHR10138:SF0">
    <property type="entry name" value="TRYPTOPHAN 2,3-DIOXYGENASE"/>
    <property type="match status" value="1"/>
</dbReference>
<keyword evidence="6 7" id="KW-0823">Tryptophan catabolism</keyword>
<keyword evidence="1 7" id="KW-0349">Heme</keyword>
<comment type="pathway">
    <text evidence="7">Amino-acid degradation; L-tryptophan degradation via kynurenine pathway; L-kynurenine from L-tryptophan: step 1/2.</text>
</comment>
<reference evidence="8 9" key="1">
    <citation type="submission" date="2023-06" db="EMBL/GenBank/DDBJ databases">
        <title>Five Gram-positive bacteria isolated from mangrove sediments in Shenzhen, Guangdong, China.</title>
        <authorList>
            <person name="Yu S."/>
            <person name="Zheng W."/>
            <person name="Huang Y."/>
        </authorList>
    </citation>
    <scope>NUCLEOTIDE SEQUENCE [LARGE SCALE GENOMIC DNA]</scope>
    <source>
        <strain evidence="8 9">SaN35-3</strain>
    </source>
</reference>
<evidence type="ECO:0000256" key="3">
    <source>
        <dbReference type="ARBA" id="ARBA00022964"/>
    </source>
</evidence>
<accession>A0ABY9JWZ2</accession>
<feature type="binding site" evidence="7">
    <location>
        <position position="112"/>
    </location>
    <ligand>
        <name>substrate</name>
    </ligand>
</feature>
<evidence type="ECO:0000256" key="5">
    <source>
        <dbReference type="ARBA" id="ARBA00023004"/>
    </source>
</evidence>
<dbReference type="PANTHER" id="PTHR10138">
    <property type="entry name" value="TRYPTOPHAN 2,3-DIOXYGENASE"/>
    <property type="match status" value="1"/>
</dbReference>
<comment type="catalytic activity">
    <reaction evidence="7">
        <text>L-tryptophan + O2 = N-formyl-L-kynurenine</text>
        <dbReference type="Rhea" id="RHEA:24536"/>
        <dbReference type="ChEBI" id="CHEBI:15379"/>
        <dbReference type="ChEBI" id="CHEBI:57912"/>
        <dbReference type="ChEBI" id="CHEBI:58629"/>
        <dbReference type="EC" id="1.13.11.11"/>
    </reaction>
</comment>